<dbReference type="PANTHER" id="PTHR43639">
    <property type="entry name" value="OXIDOREDUCTASE, SHORT-CHAIN DEHYDROGENASE/REDUCTASE FAMILY (AFU_ORTHOLOGUE AFUA_5G02870)"/>
    <property type="match status" value="1"/>
</dbReference>
<keyword evidence="5" id="KW-1185">Reference proteome</keyword>
<dbReference type="FunFam" id="3.40.50.720:FF:000084">
    <property type="entry name" value="Short-chain dehydrogenase reductase"/>
    <property type="match status" value="1"/>
</dbReference>
<reference evidence="4 5" key="1">
    <citation type="submission" date="2023-06" db="EMBL/GenBank/DDBJ databases">
        <authorList>
            <person name="Oyuntsetseg B."/>
            <person name="Kim S.B."/>
        </authorList>
    </citation>
    <scope>NUCLEOTIDE SEQUENCE [LARGE SCALE GENOMIC DNA]</scope>
    <source>
        <strain evidence="4 5">2-15</strain>
    </source>
</reference>
<dbReference type="InterPro" id="IPR057326">
    <property type="entry name" value="KR_dom"/>
</dbReference>
<protein>
    <submittedName>
        <fullName evidence="4">SDR family oxidoreductase</fullName>
    </submittedName>
</protein>
<dbReference type="InterPro" id="IPR020904">
    <property type="entry name" value="Sc_DH/Rdtase_CS"/>
</dbReference>
<dbReference type="Pfam" id="PF13561">
    <property type="entry name" value="adh_short_C2"/>
    <property type="match status" value="1"/>
</dbReference>
<comment type="similarity">
    <text evidence="1">Belongs to the short-chain dehydrogenases/reductases (SDR) family.</text>
</comment>
<dbReference type="Gene3D" id="3.40.50.720">
    <property type="entry name" value="NAD(P)-binding Rossmann-like Domain"/>
    <property type="match status" value="1"/>
</dbReference>
<dbReference type="SUPFAM" id="SSF51735">
    <property type="entry name" value="NAD(P)-binding Rossmann-fold domains"/>
    <property type="match status" value="1"/>
</dbReference>
<feature type="domain" description="Ketoreductase" evidence="3">
    <location>
        <begin position="8"/>
        <end position="187"/>
    </location>
</feature>
<accession>A0A9Y2IE61</accession>
<keyword evidence="2" id="KW-0560">Oxidoreductase</keyword>
<dbReference type="PROSITE" id="PS00061">
    <property type="entry name" value="ADH_SHORT"/>
    <property type="match status" value="1"/>
</dbReference>
<gene>
    <name evidence="4" type="ORF">QRX50_39125</name>
</gene>
<evidence type="ECO:0000259" key="3">
    <source>
        <dbReference type="SMART" id="SM00822"/>
    </source>
</evidence>
<dbReference type="InterPro" id="IPR036291">
    <property type="entry name" value="NAD(P)-bd_dom_sf"/>
</dbReference>
<name>A0A9Y2IE61_9PSEU</name>
<evidence type="ECO:0000313" key="5">
    <source>
        <dbReference type="Proteomes" id="UP001236014"/>
    </source>
</evidence>
<dbReference type="EMBL" id="CP127294">
    <property type="protein sequence ID" value="WIX77361.1"/>
    <property type="molecule type" value="Genomic_DNA"/>
</dbReference>
<proteinExistence type="inferred from homology"/>
<dbReference type="CDD" id="cd05233">
    <property type="entry name" value="SDR_c"/>
    <property type="match status" value="1"/>
</dbReference>
<dbReference type="SMART" id="SM00822">
    <property type="entry name" value="PKS_KR"/>
    <property type="match status" value="1"/>
</dbReference>
<evidence type="ECO:0000256" key="1">
    <source>
        <dbReference type="ARBA" id="ARBA00006484"/>
    </source>
</evidence>
<dbReference type="GO" id="GO:0016491">
    <property type="term" value="F:oxidoreductase activity"/>
    <property type="evidence" value="ECO:0007669"/>
    <property type="project" value="UniProtKB-KW"/>
</dbReference>
<dbReference type="PRINTS" id="PR00081">
    <property type="entry name" value="GDHRDH"/>
</dbReference>
<dbReference type="Proteomes" id="UP001236014">
    <property type="component" value="Chromosome"/>
</dbReference>
<dbReference type="PRINTS" id="PR00080">
    <property type="entry name" value="SDRFAMILY"/>
</dbReference>
<dbReference type="KEGG" id="acab:QRX50_39125"/>
<evidence type="ECO:0000256" key="2">
    <source>
        <dbReference type="ARBA" id="ARBA00023002"/>
    </source>
</evidence>
<dbReference type="AlphaFoldDB" id="A0A9Y2IE61"/>
<organism evidence="4 5">
    <name type="scientific">Amycolatopsis carbonis</name>
    <dbReference type="NCBI Taxonomy" id="715471"/>
    <lineage>
        <taxon>Bacteria</taxon>
        <taxon>Bacillati</taxon>
        <taxon>Actinomycetota</taxon>
        <taxon>Actinomycetes</taxon>
        <taxon>Pseudonocardiales</taxon>
        <taxon>Pseudonocardiaceae</taxon>
        <taxon>Amycolatopsis</taxon>
    </lineage>
</organism>
<evidence type="ECO:0000313" key="4">
    <source>
        <dbReference type="EMBL" id="WIX77361.1"/>
    </source>
</evidence>
<dbReference type="RefSeq" id="WP_285968102.1">
    <property type="nucleotide sequence ID" value="NZ_CP127294.1"/>
</dbReference>
<dbReference type="InterPro" id="IPR002347">
    <property type="entry name" value="SDR_fam"/>
</dbReference>
<sequence>MSAEGTRPVAVVTGSSSGIGRACAVELARCGWDVVVHGLEADAGLAETVELVGGEGAAAAPVAGDMREPAVAQALVRAAVERFGRLDGVVSNAGTGLTKTFAELGDDDWATLLETHLLGATRLLRAARPHLVAARGAVVTMSSLAAGRALTGRAGYGATKAALEGLTRQLAAEWAPDGVRVNAIAPGTILTPLVRTNFTRGLLDEGQVLQRTPLGRLGEPREIATAARFLLSRDASYITGQTLSVDGGWSIWGGWS</sequence>
<dbReference type="PANTHER" id="PTHR43639:SF1">
    <property type="entry name" value="SHORT-CHAIN DEHYDROGENASE_REDUCTASE FAMILY PROTEIN"/>
    <property type="match status" value="1"/>
</dbReference>